<dbReference type="AlphaFoldDB" id="A0A3S5C2E6"/>
<evidence type="ECO:0000313" key="2">
    <source>
        <dbReference type="Proteomes" id="UP000784294"/>
    </source>
</evidence>
<dbReference type="Proteomes" id="UP000784294">
    <property type="component" value="Unassembled WGS sequence"/>
</dbReference>
<evidence type="ECO:0000313" key="1">
    <source>
        <dbReference type="EMBL" id="VEL30948.1"/>
    </source>
</evidence>
<protein>
    <submittedName>
        <fullName evidence="1">Uncharacterized protein</fullName>
    </submittedName>
</protein>
<sequence length="55" mass="6293">MLTHTPIHSLTVATACLLLRPGDRLVPRRVHVESVLPSGWHDWATVATQHRLPWY</sequence>
<accession>A0A3S5C2E6</accession>
<comment type="caution">
    <text evidence="1">The sequence shown here is derived from an EMBL/GenBank/DDBJ whole genome shotgun (WGS) entry which is preliminary data.</text>
</comment>
<gene>
    <name evidence="1" type="ORF">PXEA_LOCUS24388</name>
</gene>
<name>A0A3S5C2E6_9PLAT</name>
<dbReference type="EMBL" id="CAAALY010117154">
    <property type="protein sequence ID" value="VEL30948.1"/>
    <property type="molecule type" value="Genomic_DNA"/>
</dbReference>
<proteinExistence type="predicted"/>
<keyword evidence="2" id="KW-1185">Reference proteome</keyword>
<feature type="non-terminal residue" evidence="1">
    <location>
        <position position="55"/>
    </location>
</feature>
<organism evidence="1 2">
    <name type="scientific">Protopolystoma xenopodis</name>
    <dbReference type="NCBI Taxonomy" id="117903"/>
    <lineage>
        <taxon>Eukaryota</taxon>
        <taxon>Metazoa</taxon>
        <taxon>Spiralia</taxon>
        <taxon>Lophotrochozoa</taxon>
        <taxon>Platyhelminthes</taxon>
        <taxon>Monogenea</taxon>
        <taxon>Polyopisthocotylea</taxon>
        <taxon>Polystomatidea</taxon>
        <taxon>Polystomatidae</taxon>
        <taxon>Protopolystoma</taxon>
    </lineage>
</organism>
<reference evidence="1" key="1">
    <citation type="submission" date="2018-11" db="EMBL/GenBank/DDBJ databases">
        <authorList>
            <consortium name="Pathogen Informatics"/>
        </authorList>
    </citation>
    <scope>NUCLEOTIDE SEQUENCE</scope>
</reference>